<dbReference type="InterPro" id="IPR009006">
    <property type="entry name" value="Ala_racemase/Decarboxylase_C"/>
</dbReference>
<dbReference type="Gene3D" id="3.20.20.10">
    <property type="entry name" value="Alanine racemase"/>
    <property type="match status" value="1"/>
</dbReference>
<dbReference type="Gene3D" id="2.40.37.10">
    <property type="entry name" value="Lyase, Ornithine Decarboxylase, Chain A, domain 1"/>
    <property type="match status" value="1"/>
</dbReference>
<organism evidence="2">
    <name type="scientific">freshwater metagenome</name>
    <dbReference type="NCBI Taxonomy" id="449393"/>
    <lineage>
        <taxon>unclassified sequences</taxon>
        <taxon>metagenomes</taxon>
        <taxon>ecological metagenomes</taxon>
    </lineage>
</organism>
<dbReference type="InterPro" id="IPR029066">
    <property type="entry name" value="PLP-binding_barrel"/>
</dbReference>
<dbReference type="AlphaFoldDB" id="A0A6J6SV74"/>
<reference evidence="2" key="1">
    <citation type="submission" date="2020-05" db="EMBL/GenBank/DDBJ databases">
        <authorList>
            <person name="Chiriac C."/>
            <person name="Salcher M."/>
            <person name="Ghai R."/>
            <person name="Kavagutti S V."/>
        </authorList>
    </citation>
    <scope>NUCLEOTIDE SEQUENCE</scope>
</reference>
<dbReference type="Pfam" id="PF01168">
    <property type="entry name" value="Ala_racemase_N"/>
    <property type="match status" value="1"/>
</dbReference>
<accession>A0A6J6SV74</accession>
<protein>
    <submittedName>
        <fullName evidence="2">Unannotated protein</fullName>
    </submittedName>
</protein>
<evidence type="ECO:0000259" key="1">
    <source>
        <dbReference type="Pfam" id="PF01168"/>
    </source>
</evidence>
<dbReference type="EMBL" id="CAEZYH010000210">
    <property type="protein sequence ID" value="CAB4738802.1"/>
    <property type="molecule type" value="Genomic_DNA"/>
</dbReference>
<dbReference type="SUPFAM" id="SSF51419">
    <property type="entry name" value="PLP-binding barrel"/>
    <property type="match status" value="1"/>
</dbReference>
<proteinExistence type="predicted"/>
<sequence>MALVLTVQSDAWNNHVTSLANSVHGLVPVVKGNGYGFGRDWLATRAGELAPTIAIGTIFEVSSVPAHCTPVVLTPSLELPEDLRDDAILTVGSIAHIEAAALSNKSRQVVVKIRSSMNRYGAAIGDVNQLLEKCRTLNLQVRGVSIHPPLTGTSADHVREIENLLATIDPSLPAWVSHVDPQDFADLQSRHPERQWFVRLGTSLWHGDKTTLQLTADVIETVAVTSGQKVGYHGVEISQNGTLVMVGCGSAHGVAPLTDGLSPFHFSRQRIQLIELPHMHTSMCFIPSGQPTPVVGDQVDVQRPLINSTADHIHWI</sequence>
<evidence type="ECO:0000313" key="2">
    <source>
        <dbReference type="EMBL" id="CAB4738802.1"/>
    </source>
</evidence>
<name>A0A6J6SV74_9ZZZZ</name>
<feature type="domain" description="Alanine racemase N-terminal" evidence="1">
    <location>
        <begin position="10"/>
        <end position="153"/>
    </location>
</feature>
<dbReference type="GO" id="GO:0003824">
    <property type="term" value="F:catalytic activity"/>
    <property type="evidence" value="ECO:0007669"/>
    <property type="project" value="InterPro"/>
</dbReference>
<dbReference type="InterPro" id="IPR001608">
    <property type="entry name" value="Ala_racemase_N"/>
</dbReference>
<gene>
    <name evidence="2" type="ORF">UFOPK2658_02155</name>
</gene>